<reference evidence="3 4" key="1">
    <citation type="submission" date="2016-10" db="EMBL/GenBank/DDBJ databases">
        <authorList>
            <person name="de Groot N.N."/>
        </authorList>
    </citation>
    <scope>NUCLEOTIDE SEQUENCE [LARGE SCALE GENOMIC DNA]</scope>
    <source>
        <strain evidence="3 4">KPR-7B</strain>
    </source>
</reference>
<evidence type="ECO:0008006" key="5">
    <source>
        <dbReference type="Google" id="ProtNLM"/>
    </source>
</evidence>
<dbReference type="Proteomes" id="UP000199671">
    <property type="component" value="Unassembled WGS sequence"/>
</dbReference>
<feature type="compositionally biased region" description="Basic and acidic residues" evidence="1">
    <location>
        <begin position="36"/>
        <end position="49"/>
    </location>
</feature>
<feature type="chain" id="PRO_5039342474" description="Transcriptional initiation protein Tat" evidence="2">
    <location>
        <begin position="30"/>
        <end position="243"/>
    </location>
</feature>
<evidence type="ECO:0000256" key="2">
    <source>
        <dbReference type="SAM" id="SignalP"/>
    </source>
</evidence>
<dbReference type="AlphaFoldDB" id="A0A1G9UF09"/>
<gene>
    <name evidence="3" type="ORF">SAMN04487766_10475</name>
</gene>
<organism evidence="3 4">
    <name type="scientific">Actinomyces ruminicola</name>
    <dbReference type="NCBI Taxonomy" id="332524"/>
    <lineage>
        <taxon>Bacteria</taxon>
        <taxon>Bacillati</taxon>
        <taxon>Actinomycetota</taxon>
        <taxon>Actinomycetes</taxon>
        <taxon>Actinomycetales</taxon>
        <taxon>Actinomycetaceae</taxon>
        <taxon>Actinomyces</taxon>
    </lineage>
</organism>
<dbReference type="RefSeq" id="WP_256329063.1">
    <property type="nucleotide sequence ID" value="NZ_FNHU01000004.1"/>
</dbReference>
<proteinExistence type="predicted"/>
<protein>
    <recommendedName>
        <fullName evidence="5">Transcriptional initiation protein Tat</fullName>
    </recommendedName>
</protein>
<dbReference type="EMBL" id="FNHU01000004">
    <property type="protein sequence ID" value="SDM58519.1"/>
    <property type="molecule type" value="Genomic_DNA"/>
</dbReference>
<name>A0A1G9UF09_9ACTO</name>
<feature type="signal peptide" evidence="2">
    <location>
        <begin position="1"/>
        <end position="29"/>
    </location>
</feature>
<feature type="region of interest" description="Disordered" evidence="1">
    <location>
        <begin position="29"/>
        <end position="49"/>
    </location>
</feature>
<evidence type="ECO:0000313" key="4">
    <source>
        <dbReference type="Proteomes" id="UP000199671"/>
    </source>
</evidence>
<accession>A0A1G9UF09</accession>
<evidence type="ECO:0000313" key="3">
    <source>
        <dbReference type="EMBL" id="SDM58519.1"/>
    </source>
</evidence>
<sequence>MRAPLLTRRAALALTSTTLIGGLAACATADQDDREDDRGHRDRQTELPADEKPVLYLYPHQEATVDVELAYTGELTFTYPEPAATSTGVSWQVTASPDGTLTDVQARSYPYLFWEGINPAPMTQTEGFVVQAHEATAFLEDKLALLGLTEREAAELITFWGPRIQTTDEALITFAAEQHAAIAAYSFTTDGEPLTPEVFIRVYLVIGDVPADPVPEQELISGPVRHGFTAVEWGGCDQRTTPA</sequence>
<evidence type="ECO:0000256" key="1">
    <source>
        <dbReference type="SAM" id="MobiDB-lite"/>
    </source>
</evidence>
<dbReference type="PROSITE" id="PS51257">
    <property type="entry name" value="PROKAR_LIPOPROTEIN"/>
    <property type="match status" value="1"/>
</dbReference>
<keyword evidence="2" id="KW-0732">Signal</keyword>